<name>A0A4C1W589_EUMVA</name>
<comment type="caution">
    <text evidence="1">The sequence shown here is derived from an EMBL/GenBank/DDBJ whole genome shotgun (WGS) entry which is preliminary data.</text>
</comment>
<dbReference type="Proteomes" id="UP000299102">
    <property type="component" value="Unassembled WGS sequence"/>
</dbReference>
<reference evidence="1 2" key="1">
    <citation type="journal article" date="2019" name="Commun. Biol.">
        <title>The bagworm genome reveals a unique fibroin gene that provides high tensile strength.</title>
        <authorList>
            <person name="Kono N."/>
            <person name="Nakamura H."/>
            <person name="Ohtoshi R."/>
            <person name="Tomita M."/>
            <person name="Numata K."/>
            <person name="Arakawa K."/>
        </authorList>
    </citation>
    <scope>NUCLEOTIDE SEQUENCE [LARGE SCALE GENOMIC DNA]</scope>
</reference>
<proteinExistence type="predicted"/>
<keyword evidence="2" id="KW-1185">Reference proteome</keyword>
<dbReference type="EMBL" id="BGZK01000476">
    <property type="protein sequence ID" value="GBP46060.1"/>
    <property type="molecule type" value="Genomic_DNA"/>
</dbReference>
<accession>A0A4C1W589</accession>
<dbReference type="AlphaFoldDB" id="A0A4C1W589"/>
<organism evidence="1 2">
    <name type="scientific">Eumeta variegata</name>
    <name type="common">Bagworm moth</name>
    <name type="synonym">Eumeta japonica</name>
    <dbReference type="NCBI Taxonomy" id="151549"/>
    <lineage>
        <taxon>Eukaryota</taxon>
        <taxon>Metazoa</taxon>
        <taxon>Ecdysozoa</taxon>
        <taxon>Arthropoda</taxon>
        <taxon>Hexapoda</taxon>
        <taxon>Insecta</taxon>
        <taxon>Pterygota</taxon>
        <taxon>Neoptera</taxon>
        <taxon>Endopterygota</taxon>
        <taxon>Lepidoptera</taxon>
        <taxon>Glossata</taxon>
        <taxon>Ditrysia</taxon>
        <taxon>Tineoidea</taxon>
        <taxon>Psychidae</taxon>
        <taxon>Oiketicinae</taxon>
        <taxon>Eumeta</taxon>
    </lineage>
</organism>
<protein>
    <submittedName>
        <fullName evidence="1">Uncharacterized protein</fullName>
    </submittedName>
</protein>
<sequence length="136" mass="15716">MHEDPNVHPASVGAISFLKVRILHEKGPNREVSRVSRRSRGGFSEFTIIFLDRHGRLWECMMKWWVAALSGPEKLDDGDLRRSRKTTTITYLMRCRSLVDLPHPQFRVQVRNGGLIVASCPCVFSSGTRPRWLKWQ</sequence>
<evidence type="ECO:0000313" key="1">
    <source>
        <dbReference type="EMBL" id="GBP46060.1"/>
    </source>
</evidence>
<gene>
    <name evidence="1" type="ORF">EVAR_41413_1</name>
</gene>
<evidence type="ECO:0000313" key="2">
    <source>
        <dbReference type="Proteomes" id="UP000299102"/>
    </source>
</evidence>